<protein>
    <submittedName>
        <fullName evidence="1">DUF3231 family protein</fullName>
    </submittedName>
</protein>
<dbReference type="Gene3D" id="1.20.1260.10">
    <property type="match status" value="1"/>
</dbReference>
<accession>A0ABW1IMU1</accession>
<dbReference type="RefSeq" id="WP_379893721.1">
    <property type="nucleotide sequence ID" value="NZ_CBCSCT010000155.1"/>
</dbReference>
<name>A0ABW1IMU1_9BACL</name>
<dbReference type="Pfam" id="PF11553">
    <property type="entry name" value="DUF3231"/>
    <property type="match status" value="1"/>
</dbReference>
<reference evidence="2" key="1">
    <citation type="journal article" date="2019" name="Int. J. Syst. Evol. Microbiol.">
        <title>The Global Catalogue of Microorganisms (GCM) 10K type strain sequencing project: providing services to taxonomists for standard genome sequencing and annotation.</title>
        <authorList>
            <consortium name="The Broad Institute Genomics Platform"/>
            <consortium name="The Broad Institute Genome Sequencing Center for Infectious Disease"/>
            <person name="Wu L."/>
            <person name="Ma J."/>
        </authorList>
    </citation>
    <scope>NUCLEOTIDE SEQUENCE [LARGE SCALE GENOMIC DNA]</scope>
    <source>
        <strain evidence="2">CCM 8749</strain>
    </source>
</reference>
<comment type="caution">
    <text evidence="1">The sequence shown here is derived from an EMBL/GenBank/DDBJ whole genome shotgun (WGS) entry which is preliminary data.</text>
</comment>
<dbReference type="InterPro" id="IPR012347">
    <property type="entry name" value="Ferritin-like"/>
</dbReference>
<dbReference type="EMBL" id="JBHSQV010000065">
    <property type="protein sequence ID" value="MFC5986384.1"/>
    <property type="molecule type" value="Genomic_DNA"/>
</dbReference>
<organism evidence="1 2">
    <name type="scientific">Marinicrinis lubricantis</name>
    <dbReference type="NCBI Taxonomy" id="2086470"/>
    <lineage>
        <taxon>Bacteria</taxon>
        <taxon>Bacillati</taxon>
        <taxon>Bacillota</taxon>
        <taxon>Bacilli</taxon>
        <taxon>Bacillales</taxon>
        <taxon>Paenibacillaceae</taxon>
    </lineage>
</organism>
<sequence>MNFVEIVKSVFQPYLDDEKPPLHVGEAYHLWYYKNGIEQTLRNAEVGYNTVEDTELKDKIKDLIDNVLTPMRKEVEEFLKDEHVPLPIVSPEKAVSEYSNTPKDAKLSDEEIANQLSWAILMGIQIGVRGLTESVRADVGALFAKYQMLQMVWGLTMKQLMVKRGWLRVPPNFQV</sequence>
<evidence type="ECO:0000313" key="2">
    <source>
        <dbReference type="Proteomes" id="UP001596250"/>
    </source>
</evidence>
<proteinExistence type="predicted"/>
<dbReference type="InterPro" id="IPR021617">
    <property type="entry name" value="DUF3231"/>
</dbReference>
<evidence type="ECO:0000313" key="1">
    <source>
        <dbReference type="EMBL" id="MFC5986384.1"/>
    </source>
</evidence>
<gene>
    <name evidence="1" type="ORF">ACFPXP_08055</name>
</gene>
<dbReference type="Proteomes" id="UP001596250">
    <property type="component" value="Unassembled WGS sequence"/>
</dbReference>
<keyword evidence="2" id="KW-1185">Reference proteome</keyword>